<dbReference type="PANTHER" id="PTHR19860:SF14">
    <property type="entry name" value="DUF4062 DOMAIN-CONTAINING PROTEIN"/>
    <property type="match status" value="1"/>
</dbReference>
<evidence type="ECO:0000313" key="3">
    <source>
        <dbReference type="EMBL" id="KAJ8022034.1"/>
    </source>
</evidence>
<proteinExistence type="predicted"/>
<dbReference type="Proteomes" id="UP001152320">
    <property type="component" value="Chromosome 21"/>
</dbReference>
<dbReference type="GO" id="GO:0080008">
    <property type="term" value="C:Cul4-RING E3 ubiquitin ligase complex"/>
    <property type="evidence" value="ECO:0007669"/>
    <property type="project" value="TreeGrafter"/>
</dbReference>
<dbReference type="Gene3D" id="3.40.50.300">
    <property type="entry name" value="P-loop containing nucleotide triphosphate hydrolases"/>
    <property type="match status" value="1"/>
</dbReference>
<gene>
    <name evidence="3" type="ORF">HOLleu_39407</name>
</gene>
<accession>A0A9Q0YK64</accession>
<dbReference type="Gene3D" id="1.25.40.10">
    <property type="entry name" value="Tetratricopeptide repeat domain"/>
    <property type="match status" value="1"/>
</dbReference>
<dbReference type="InterPro" id="IPR011990">
    <property type="entry name" value="TPR-like_helical_dom_sf"/>
</dbReference>
<dbReference type="PANTHER" id="PTHR19860">
    <property type="entry name" value="DDB1- AND CUL4-ASSOCIATED FACTOR 12-RELATED"/>
    <property type="match status" value="1"/>
</dbReference>
<dbReference type="InterPro" id="IPR051191">
    <property type="entry name" value="DCAF12"/>
</dbReference>
<dbReference type="InterPro" id="IPR007111">
    <property type="entry name" value="NACHT_NTPase"/>
</dbReference>
<name>A0A9Q0YK64_HOLLE</name>
<dbReference type="SUPFAM" id="SSF52540">
    <property type="entry name" value="P-loop containing nucleoside triphosphate hydrolases"/>
    <property type="match status" value="1"/>
</dbReference>
<dbReference type="Pfam" id="PF05729">
    <property type="entry name" value="NACHT"/>
    <property type="match status" value="1"/>
</dbReference>
<comment type="caution">
    <text evidence="3">The sequence shown here is derived from an EMBL/GenBank/DDBJ whole genome shotgun (WGS) entry which is preliminary data.</text>
</comment>
<protein>
    <recommendedName>
        <fullName evidence="2">NACHT domain-containing protein</fullName>
    </recommendedName>
</protein>
<reference evidence="3" key="1">
    <citation type="submission" date="2021-10" db="EMBL/GenBank/DDBJ databases">
        <title>Tropical sea cucumber genome reveals ecological adaptation and Cuvierian tubules defense mechanism.</title>
        <authorList>
            <person name="Chen T."/>
        </authorList>
    </citation>
    <scope>NUCLEOTIDE SEQUENCE</scope>
    <source>
        <strain evidence="3">Nanhai2018</strain>
        <tissue evidence="3">Muscle</tissue>
    </source>
</reference>
<sequence length="1054" mass="121591">MGCGASRSHQYEVMQQWDNAEKTIEVRRLTQKPVIKRTGWKTVRIFVSSTFRDFHAERELLVKEVFPDLRAWCAKRRLHLVDCDLRWGVPKDTTTEETLRTCLGELDRCYADNIMPFFLNMTSERCGWIPGLSEVPRRLVRDYRWIFGLSVTEMEIMHGAYRKDNPNSLFAIRDESFLDTLPESYKKDFVDINPIAPEKTKMLKEMLHSRFPQNVIKSCLNYYWYSCMALFSLQDERVFKYKCKFAGIDTDTGKVDLDGLHEDFSKEVYKFFERRIEDQYPLDTETKLDPYEVQRESHESFMKSRSTVVLGRGDILQKIEDYIISPGSTNQSLLLLGGPGTGKSSIMARTADQCVMHAMTGEIEGGGSEGWYIFYHFVGAIPGSTDPETMLRRLLRELKICNDSNMPKNLEGAAQLVSGVLANPNTRPTIIIIDALNQLDEDKSSSVLSWLPRRLSPTVRCIFSMIDDTPPHRHLRSRTLKPTEVAVTPLDMKSRKAIVQEMLGQYNKKLDKEQMSSLLSKNSSQNPLWLAIACEELRVYGEFSKVTDKINSLQDGLLNLLAQVFDRFEEENGGKLLIATLCLLEASLTGLLEVELLTILGDEDNLMPSQEAEVSKEQLEKEKPSQLLPAIKWAAIYRGLRPFLRPFGDSGEGRLDFYHRSLSKAVRQKYFKQQTDEDGDDYSGSHWWHKKLADYFQNISNLERKVEEYPYQLCKIKDKRRLAECLSEWDVFDQLFKPDYSSQLLAFWRNVDEKYAKMEQCYMKKIDELKEAETGAEEVANRLTGVAKLCIQGGLFKIAQTLLDEAIQIEEDELDNRPEHMVELLDSYGELCDEICKMHDFINPDQIKDLRPAIKYSRKSAELRKTLEGPVHKYKLGLTVMRLSFNLNTWMECRGDNTLSADEAEAQSKEYIEQAINIFKDCGDLGKEAEATMTKAVIMPRGSPEQIELYEKSREQCQQAYGDNCKLMTRIMSNTGIYYEDRRDFYTAYDFFVKWRELSVEVFGENHPRTISATNCLQEPTYQRIAQSLRDAEGRDGENIMDSLLEDEYSSDEA</sequence>
<feature type="domain" description="NACHT" evidence="2">
    <location>
        <begin position="333"/>
        <end position="503"/>
    </location>
</feature>
<dbReference type="EMBL" id="JAIZAY010000021">
    <property type="protein sequence ID" value="KAJ8022034.1"/>
    <property type="molecule type" value="Genomic_DNA"/>
</dbReference>
<evidence type="ECO:0000313" key="4">
    <source>
        <dbReference type="Proteomes" id="UP001152320"/>
    </source>
</evidence>
<dbReference type="InterPro" id="IPR027417">
    <property type="entry name" value="P-loop_NTPase"/>
</dbReference>
<keyword evidence="1" id="KW-0677">Repeat</keyword>
<dbReference type="OrthoDB" id="2325716at2759"/>
<keyword evidence="4" id="KW-1185">Reference proteome</keyword>
<evidence type="ECO:0000259" key="2">
    <source>
        <dbReference type="Pfam" id="PF05729"/>
    </source>
</evidence>
<evidence type="ECO:0000256" key="1">
    <source>
        <dbReference type="ARBA" id="ARBA00022737"/>
    </source>
</evidence>
<dbReference type="AlphaFoldDB" id="A0A9Q0YK64"/>
<organism evidence="3 4">
    <name type="scientific">Holothuria leucospilota</name>
    <name type="common">Black long sea cucumber</name>
    <name type="synonym">Mertensiothuria leucospilota</name>
    <dbReference type="NCBI Taxonomy" id="206669"/>
    <lineage>
        <taxon>Eukaryota</taxon>
        <taxon>Metazoa</taxon>
        <taxon>Echinodermata</taxon>
        <taxon>Eleutherozoa</taxon>
        <taxon>Echinozoa</taxon>
        <taxon>Holothuroidea</taxon>
        <taxon>Aspidochirotacea</taxon>
        <taxon>Aspidochirotida</taxon>
        <taxon>Holothuriidae</taxon>
        <taxon>Holothuria</taxon>
    </lineage>
</organism>